<feature type="transmembrane region" description="Helical" evidence="1">
    <location>
        <begin position="7"/>
        <end position="26"/>
    </location>
</feature>
<proteinExistence type="predicted"/>
<name>A0A285D7P6_9BACI</name>
<gene>
    <name evidence="3" type="ORF">SAMN05877753_11171</name>
</gene>
<keyword evidence="1" id="KW-0812">Transmembrane</keyword>
<organism evidence="3 4">
    <name type="scientific">Bacillus oleivorans</name>
    <dbReference type="NCBI Taxonomy" id="1448271"/>
    <lineage>
        <taxon>Bacteria</taxon>
        <taxon>Bacillati</taxon>
        <taxon>Bacillota</taxon>
        <taxon>Bacilli</taxon>
        <taxon>Bacillales</taxon>
        <taxon>Bacillaceae</taxon>
        <taxon>Bacillus</taxon>
    </lineage>
</organism>
<keyword evidence="1" id="KW-1133">Transmembrane helix</keyword>
<feature type="transmembrane region" description="Helical" evidence="1">
    <location>
        <begin position="77"/>
        <end position="102"/>
    </location>
</feature>
<sequence length="156" mass="17477">MQAGQRVVHDVVSSVILIIIAVIALWETRGLTEMSYVFPRTVGAILLVLSIAYFILSLKKREEKKLFQDLDGKKVMVMSLSMIGYCILIGLVGFFAASLLYIGYISWWLQKGEEEKSNKRKLIHASLASVVVTVSFFILFQYIFLVPLPIGVLFGG</sequence>
<dbReference type="Pfam" id="PF07331">
    <property type="entry name" value="TctB"/>
    <property type="match status" value="1"/>
</dbReference>
<dbReference type="AlphaFoldDB" id="A0A285D7P6"/>
<evidence type="ECO:0000313" key="4">
    <source>
        <dbReference type="Proteomes" id="UP000219546"/>
    </source>
</evidence>
<reference evidence="3 4" key="1">
    <citation type="submission" date="2017-08" db="EMBL/GenBank/DDBJ databases">
        <authorList>
            <person name="de Groot N.N."/>
        </authorList>
    </citation>
    <scope>NUCLEOTIDE SEQUENCE [LARGE SCALE GENOMIC DNA]</scope>
    <source>
        <strain evidence="3 4">JC228</strain>
    </source>
</reference>
<feature type="transmembrane region" description="Helical" evidence="1">
    <location>
        <begin position="38"/>
        <end position="56"/>
    </location>
</feature>
<keyword evidence="1" id="KW-0472">Membrane</keyword>
<dbReference type="InterPro" id="IPR009936">
    <property type="entry name" value="DUF1468"/>
</dbReference>
<dbReference type="EMBL" id="OAOP01000011">
    <property type="protein sequence ID" value="SNX75203.1"/>
    <property type="molecule type" value="Genomic_DNA"/>
</dbReference>
<evidence type="ECO:0000256" key="1">
    <source>
        <dbReference type="SAM" id="Phobius"/>
    </source>
</evidence>
<feature type="transmembrane region" description="Helical" evidence="1">
    <location>
        <begin position="122"/>
        <end position="145"/>
    </location>
</feature>
<protein>
    <submittedName>
        <fullName evidence="3">Tripartite tricarboxylate transporter TctB family protein</fullName>
    </submittedName>
</protein>
<evidence type="ECO:0000313" key="3">
    <source>
        <dbReference type="EMBL" id="SNX75203.1"/>
    </source>
</evidence>
<evidence type="ECO:0000259" key="2">
    <source>
        <dbReference type="Pfam" id="PF07331"/>
    </source>
</evidence>
<keyword evidence="4" id="KW-1185">Reference proteome</keyword>
<dbReference type="OrthoDB" id="2893630at2"/>
<accession>A0A285D7P6</accession>
<dbReference type="Proteomes" id="UP000219546">
    <property type="component" value="Unassembled WGS sequence"/>
</dbReference>
<dbReference type="RefSeq" id="WP_097160341.1">
    <property type="nucleotide sequence ID" value="NZ_JBEPMQ010000014.1"/>
</dbReference>
<feature type="domain" description="DUF1468" evidence="2">
    <location>
        <begin position="12"/>
        <end position="149"/>
    </location>
</feature>